<sequence length="168" mass="19807">MIETFILSILVFWITFSLVRILFPNAHYGDLAKFFNIFSYLFPINQWALFSKPLPSLELFIREKTQDGTWLEWKKFDIRPHISFFGPLWTPKFHESNGLWQIILASINDTNDEKIKRKSELTSRLIANYLIQEKVIHEETFELSITIDEQATTTDFLFKSSILKGNVI</sequence>
<keyword evidence="1" id="KW-0812">Transmembrane</keyword>
<organism evidence="2 3">
    <name type="scientific">Roseivirga seohaensis</name>
    <dbReference type="NCBI Taxonomy" id="1914963"/>
    <lineage>
        <taxon>Bacteria</taxon>
        <taxon>Pseudomonadati</taxon>
        <taxon>Bacteroidota</taxon>
        <taxon>Cytophagia</taxon>
        <taxon>Cytophagales</taxon>
        <taxon>Roseivirgaceae</taxon>
        <taxon>Roseivirga</taxon>
    </lineage>
</organism>
<accession>A0A150Y1A4</accession>
<evidence type="ECO:0000313" key="3">
    <source>
        <dbReference type="Proteomes" id="UP000075663"/>
    </source>
</evidence>
<evidence type="ECO:0000313" key="2">
    <source>
        <dbReference type="EMBL" id="KYG84706.1"/>
    </source>
</evidence>
<feature type="transmembrane region" description="Helical" evidence="1">
    <location>
        <begin position="6"/>
        <end position="23"/>
    </location>
</feature>
<gene>
    <name evidence="2" type="ORF">AWW67_01290</name>
</gene>
<dbReference type="RefSeq" id="WP_062300603.1">
    <property type="nucleotide sequence ID" value="NZ_LRPB01000012.1"/>
</dbReference>
<name>A0A150Y1A4_9BACT</name>
<dbReference type="AlphaFoldDB" id="A0A150Y1A4"/>
<evidence type="ECO:0000256" key="1">
    <source>
        <dbReference type="SAM" id="Phobius"/>
    </source>
</evidence>
<keyword evidence="1" id="KW-1133">Transmembrane helix</keyword>
<reference evidence="2 3" key="1">
    <citation type="submission" date="2016-01" db="EMBL/GenBank/DDBJ databases">
        <title>Genome sequencing of Roseivirga seohaensis SW-152.</title>
        <authorList>
            <person name="Selvaratnam C."/>
            <person name="Thevarajoo S."/>
            <person name="Goh K.M."/>
            <person name="Ee R."/>
            <person name="Chan K.-G."/>
            <person name="Chong C.S."/>
        </authorList>
    </citation>
    <scope>NUCLEOTIDE SEQUENCE [LARGE SCALE GENOMIC DNA]</scope>
    <source>
        <strain evidence="2 3">SW-152</strain>
    </source>
</reference>
<dbReference type="Proteomes" id="UP000075663">
    <property type="component" value="Unassembled WGS sequence"/>
</dbReference>
<protein>
    <submittedName>
        <fullName evidence="2">Uncharacterized protein</fullName>
    </submittedName>
</protein>
<comment type="caution">
    <text evidence="2">The sequence shown here is derived from an EMBL/GenBank/DDBJ whole genome shotgun (WGS) entry which is preliminary data.</text>
</comment>
<keyword evidence="1" id="KW-0472">Membrane</keyword>
<dbReference type="EMBL" id="LRPB01000012">
    <property type="protein sequence ID" value="KYG84706.1"/>
    <property type="molecule type" value="Genomic_DNA"/>
</dbReference>
<proteinExistence type="predicted"/>